<sequence>MKVNFKIFRTLSILCIFLVAGCSDKESDSGNKTVNTTESSKNSTLIYGRGTDTVTLDAHNIVEAESSRISKNIYETLIDYEKESTEVTPKLAKEWTTSDDGLIWTFKLQENVKFHDGTEFNADAVVYNFERMMDENHPQHQGDFSIFSRTFKGVIEEVKAVDAHTVEFKLVKSDATFLPNLGITPFGIISPDALKTFNDKIQEHPVGTGPFVFDSWIQNDSLTLLKNENYWITDLPKMDKIIFKIIPDNSARLTALKNGEIDLMEGINQSDLPAIEKDMNLQILKRPAANVGYITINTTRPPFDNVKVRQALNHAVNKQGLIDAFFGPVASPAKNMTPPAVWGYNDEVKDYEFDLEKAKQLLVEAGYPNGFETEFYVMTTPRLYFPQPEKVAEAMKSDLEKINVKVKIVTYEWATYLPKLMEGDYSIAVIGRISENGDPDNFLNTMLYSKSSSNLSKFSNTRIDELLIEAKNSIDRDVRTALYKEVQEIAHNEAPTIPIAYVESPMAARNYVKGYIPHAIGYESLAEIYFEE</sequence>
<evidence type="ECO:0000256" key="1">
    <source>
        <dbReference type="ARBA" id="ARBA00022729"/>
    </source>
</evidence>
<dbReference type="PIRSF" id="PIRSF002741">
    <property type="entry name" value="MppA"/>
    <property type="match status" value="1"/>
</dbReference>
<dbReference type="InterPro" id="IPR000914">
    <property type="entry name" value="SBP_5_dom"/>
</dbReference>
<dbReference type="InterPro" id="IPR039424">
    <property type="entry name" value="SBP_5"/>
</dbReference>
<proteinExistence type="predicted"/>
<dbReference type="GO" id="GO:0043190">
    <property type="term" value="C:ATP-binding cassette (ABC) transporter complex"/>
    <property type="evidence" value="ECO:0007669"/>
    <property type="project" value="InterPro"/>
</dbReference>
<gene>
    <name evidence="3" type="ORF">FG383_02470</name>
</gene>
<dbReference type="Gene3D" id="3.10.105.10">
    <property type="entry name" value="Dipeptide-binding Protein, Domain 3"/>
    <property type="match status" value="1"/>
</dbReference>
<dbReference type="PANTHER" id="PTHR30290:SF38">
    <property type="entry name" value="D,D-DIPEPTIDE-BINDING PERIPLASMIC PROTEIN DDPA-RELATED"/>
    <property type="match status" value="1"/>
</dbReference>
<accession>A0A544TLM1</accession>
<dbReference type="GO" id="GO:0042597">
    <property type="term" value="C:periplasmic space"/>
    <property type="evidence" value="ECO:0007669"/>
    <property type="project" value="UniProtKB-ARBA"/>
</dbReference>
<keyword evidence="1" id="KW-0732">Signal</keyword>
<dbReference type="CDD" id="cd08493">
    <property type="entry name" value="PBP2_DppA_like"/>
    <property type="match status" value="1"/>
</dbReference>
<dbReference type="Gene3D" id="3.90.76.10">
    <property type="entry name" value="Dipeptide-binding Protein, Domain 1"/>
    <property type="match status" value="1"/>
</dbReference>
<dbReference type="SUPFAM" id="SSF53850">
    <property type="entry name" value="Periplasmic binding protein-like II"/>
    <property type="match status" value="1"/>
</dbReference>
<feature type="domain" description="Solute-binding protein family 5" evidence="2">
    <location>
        <begin position="86"/>
        <end position="453"/>
    </location>
</feature>
<evidence type="ECO:0000313" key="3">
    <source>
        <dbReference type="EMBL" id="TQR18318.1"/>
    </source>
</evidence>
<organism evidence="3 4">
    <name type="scientific">Psychrobacillus soli</name>
    <dbReference type="NCBI Taxonomy" id="1543965"/>
    <lineage>
        <taxon>Bacteria</taxon>
        <taxon>Bacillati</taxon>
        <taxon>Bacillota</taxon>
        <taxon>Bacilli</taxon>
        <taxon>Bacillales</taxon>
        <taxon>Bacillaceae</taxon>
        <taxon>Psychrobacillus</taxon>
    </lineage>
</organism>
<dbReference type="OrthoDB" id="9796817at2"/>
<comment type="caution">
    <text evidence="3">The sequence shown here is derived from an EMBL/GenBank/DDBJ whole genome shotgun (WGS) entry which is preliminary data.</text>
</comment>
<reference evidence="3 4" key="1">
    <citation type="submission" date="2019-05" db="EMBL/GenBank/DDBJ databases">
        <title>Psychrobacillus vulpis sp. nov., a new species isolated from feces of a red fox that inhabits in The Tablas de Daimiel Natural Park, Albacete, Spain.</title>
        <authorList>
            <person name="Rodriguez M."/>
            <person name="Reina J.C."/>
            <person name="Bejar V."/>
            <person name="Llamas I."/>
        </authorList>
    </citation>
    <scope>NUCLEOTIDE SEQUENCE [LARGE SCALE GENOMIC DNA]</scope>
    <source>
        <strain evidence="3 4">NHI-2</strain>
    </source>
</reference>
<dbReference type="Gene3D" id="3.40.190.10">
    <property type="entry name" value="Periplasmic binding protein-like II"/>
    <property type="match status" value="1"/>
</dbReference>
<keyword evidence="4" id="KW-1185">Reference proteome</keyword>
<name>A0A544TLM1_9BACI</name>
<dbReference type="PANTHER" id="PTHR30290">
    <property type="entry name" value="PERIPLASMIC BINDING COMPONENT OF ABC TRANSPORTER"/>
    <property type="match status" value="1"/>
</dbReference>
<dbReference type="AlphaFoldDB" id="A0A544TLM1"/>
<dbReference type="GO" id="GO:1904680">
    <property type="term" value="F:peptide transmembrane transporter activity"/>
    <property type="evidence" value="ECO:0007669"/>
    <property type="project" value="TreeGrafter"/>
</dbReference>
<protein>
    <submittedName>
        <fullName evidence="3">ABC transporter substrate-binding protein</fullName>
    </submittedName>
</protein>
<dbReference type="RefSeq" id="WP_142605258.1">
    <property type="nucleotide sequence ID" value="NZ_VDGG01000003.1"/>
</dbReference>
<dbReference type="GO" id="GO:0015833">
    <property type="term" value="P:peptide transport"/>
    <property type="evidence" value="ECO:0007669"/>
    <property type="project" value="TreeGrafter"/>
</dbReference>
<evidence type="ECO:0000313" key="4">
    <source>
        <dbReference type="Proteomes" id="UP000318937"/>
    </source>
</evidence>
<dbReference type="Pfam" id="PF00496">
    <property type="entry name" value="SBP_bac_5"/>
    <property type="match status" value="1"/>
</dbReference>
<dbReference type="EMBL" id="VDGG01000003">
    <property type="protein sequence ID" value="TQR18318.1"/>
    <property type="molecule type" value="Genomic_DNA"/>
</dbReference>
<dbReference type="PROSITE" id="PS51257">
    <property type="entry name" value="PROKAR_LIPOPROTEIN"/>
    <property type="match status" value="1"/>
</dbReference>
<dbReference type="InterPro" id="IPR030678">
    <property type="entry name" value="Peptide/Ni-bd"/>
</dbReference>
<evidence type="ECO:0000259" key="2">
    <source>
        <dbReference type="Pfam" id="PF00496"/>
    </source>
</evidence>
<dbReference type="Proteomes" id="UP000318937">
    <property type="component" value="Unassembled WGS sequence"/>
</dbReference>